<dbReference type="InterPro" id="IPR037171">
    <property type="entry name" value="NagB/RpiA_transferase-like"/>
</dbReference>
<sequence>MGCGGSRTDALEPRYLESWTKETESTWLTSTDTDIPLSSIHNIPSETSSEVAFASDKTTNSDIFDDGLPAPAQAYLKVCSAMSEASLNDVKSGSPHAILVSQEQEGLPSSPGTTLQKRSVVRTEEIVNVKITRKDGKQLTRLCLSVFPSLVMNPRTLLWLVKWNQVRCFCEVWSPSTSYCAEAGNMADSEGRGDFKQTDISSHTADGDGKLEDTVRLKNEGRELTKEEKQRLRKEKKQQKKSKKDDKSPTEKGTDKEKKTVPSSAQQPLTQGPAQKAPSAVAAPISVPPAESAASADKPAKSKAELKAERRARQDADRAAKQSKKEPGAASLSKTKLPQSDLQSVVKRLPEHIQVDDPAVVRKLAKKLERQQIPLRSEYGYKVSLFSHLHQYSRKAPLTQLISIPATVIHPSIVRLGLQYSHGIIAGSNARSVALLQAFKQVIQDYSTPPNEELSRDLVNKLKPYISFLNQCRPLSASMGNAIKYIKKEISNIPNQCKEEEAKKKLLSCIDNYVNEKIKLAAEAISKYASEKISDGDVILVYGCSSLVNHILCEAFEKLQRKFRVIVVDSRPRLEGREALRRLVKRGIRCTYVLISALSYILPEVSKVFLGAHALLANGYVMSRVGTSQIALVAKAYNVPVLVCCETYKFCERVQTDSFVSNELDDPDDLIVTRKGKTQLENWQSVKSLGLLNLVYDVTPPDFVDLVITELGMIPCTSVPVVLRVKNAYNIHVNGVLHCRVRYSQLLGLHEQIKKEYGNNVVPAFPPKKIFTLTPAEVEQRREQLEKYMQAVRQDPQLGASEMFNSFLRKAQQETQQIPTEEVQLEVHLSNSQKVKVNVLTSDQTEDVLEAVASKLELPDDLVGYFSLFLVQEGANGGYTFVRKLQEFELPYVSVTSLRNPEYHIVLRKSYWDSAYDSDVMEDSVGLNLIYAQTVSDIERGWILANKDQHRQLKSLQEKGSKKEFIRLAQTLKYFGYIKFDPCITDFPEKGCHVIVSAGNNELNFHVKLPNNQMKEGSFKVTRMRCWRVTSSQVPVANGTANPCTSGKCEVKLELAFEYLMSKDRLQWVTITSPQAIMMSICLQSMVDELMVKKSGGSIKKMQKKRLNGSIHRSNSQQAVKSPPLLDSPDANREQVVKLS</sequence>
<dbReference type="SUPFAM" id="SSF64268">
    <property type="entry name" value="PX domain"/>
    <property type="match status" value="1"/>
</dbReference>
<dbReference type="PROSITE" id="PS50195">
    <property type="entry name" value="PX"/>
    <property type="match status" value="1"/>
</dbReference>
<dbReference type="FunFam" id="3.30.1520.10:FF:000008">
    <property type="entry name" value="Sorting nexin-17 isoform1"/>
    <property type="match status" value="1"/>
</dbReference>
<dbReference type="GO" id="GO:0016192">
    <property type="term" value="P:vesicle-mediated transport"/>
    <property type="evidence" value="ECO:0007669"/>
    <property type="project" value="UniProtKB-ARBA"/>
</dbReference>
<feature type="compositionally biased region" description="Basic and acidic residues" evidence="22">
    <location>
        <begin position="205"/>
        <end position="230"/>
    </location>
</feature>
<comment type="function">
    <text evidence="16">Acts as a component of the translation initiation factor 2B (eIF2B) complex, which catalyzes the exchange of GDP for GTP on eukaryotic initiation factor 2 (eIF2) gamma subunit. Its guanine nucleotide exchange factor activity is repressed when bound to eIF2 complex phosphorylated on the alpha subunit, thereby limiting the amount of methionyl-initiator methionine tRNA available to the ribosome and consequently global translation is repressed.</text>
</comment>
<dbReference type="SUPFAM" id="SSF100950">
    <property type="entry name" value="NagB/RpiA/CoA transferase-like"/>
    <property type="match status" value="1"/>
</dbReference>
<dbReference type="GO" id="GO:0007165">
    <property type="term" value="P:signal transduction"/>
    <property type="evidence" value="ECO:0007669"/>
    <property type="project" value="InterPro"/>
</dbReference>
<organism evidence="25 26">
    <name type="scientific">Clarias magur</name>
    <name type="common">Asian catfish</name>
    <name type="synonym">Macropteronotus magur</name>
    <dbReference type="NCBI Taxonomy" id="1594786"/>
    <lineage>
        <taxon>Eukaryota</taxon>
        <taxon>Metazoa</taxon>
        <taxon>Chordata</taxon>
        <taxon>Craniata</taxon>
        <taxon>Vertebrata</taxon>
        <taxon>Euteleostomi</taxon>
        <taxon>Actinopterygii</taxon>
        <taxon>Neopterygii</taxon>
        <taxon>Teleostei</taxon>
        <taxon>Ostariophysi</taxon>
        <taxon>Siluriformes</taxon>
        <taxon>Clariidae</taxon>
        <taxon>Clarias</taxon>
    </lineage>
</organism>
<dbReference type="GO" id="GO:0007417">
    <property type="term" value="P:central nervous system development"/>
    <property type="evidence" value="ECO:0007669"/>
    <property type="project" value="UniProtKB-ARBA"/>
</dbReference>
<evidence type="ECO:0000259" key="24">
    <source>
        <dbReference type="PROSITE" id="PS50200"/>
    </source>
</evidence>
<evidence type="ECO:0000256" key="16">
    <source>
        <dbReference type="ARBA" id="ARBA00043898"/>
    </source>
</evidence>
<dbReference type="Pfam" id="PF01008">
    <property type="entry name" value="IF-2B"/>
    <property type="match status" value="1"/>
</dbReference>
<keyword evidence="8" id="KW-0963">Cytoplasm</keyword>
<dbReference type="Gene3D" id="3.10.20.90">
    <property type="entry name" value="Phosphatidylinositol 3-kinase Catalytic Subunit, Chain A, domain 1"/>
    <property type="match status" value="1"/>
</dbReference>
<feature type="compositionally biased region" description="Basic and acidic residues" evidence="22">
    <location>
        <begin position="1130"/>
        <end position="1140"/>
    </location>
</feature>
<keyword evidence="12" id="KW-0653">Protein transport</keyword>
<evidence type="ECO:0000256" key="7">
    <source>
        <dbReference type="ARBA" id="ARBA00022448"/>
    </source>
</evidence>
<keyword evidence="9 25" id="KW-0396">Initiation factor</keyword>
<comment type="function">
    <text evidence="19">Critical regulator of endosomal recycling of numerous surface proteins, including integrins, signaling receptor and channels. Binds to NPxY sequences in the cytoplasmic tails of target cargos. Associates with retriever and CCC complexes to prevent lysosomal degradation and promote cell surface recycling of numerous cargos such as integrins ITGB1, ITGB5 and their associated alpha subunits. Also required for maintenance of normal cell surface levels of APP and LRP1. Interacts with membranes containing phosphatidylinositol 3-phosphate (PtdIns(3P)).</text>
</comment>
<dbReference type="OrthoDB" id="5772781at2759"/>
<feature type="compositionally biased region" description="Basic and acidic residues" evidence="22">
    <location>
        <begin position="298"/>
        <end position="327"/>
    </location>
</feature>
<feature type="domain" description="PX" evidence="23">
    <location>
        <begin position="699"/>
        <end position="815"/>
    </location>
</feature>
<dbReference type="EMBL" id="QNUK01000032">
    <property type="protein sequence ID" value="KAF5906523.1"/>
    <property type="molecule type" value="Genomic_DNA"/>
</dbReference>
<evidence type="ECO:0000256" key="15">
    <source>
        <dbReference type="ARBA" id="ARBA00023329"/>
    </source>
</evidence>
<feature type="compositionally biased region" description="Basic residues" evidence="22">
    <location>
        <begin position="231"/>
        <end position="242"/>
    </location>
</feature>
<dbReference type="Pfam" id="PF00787">
    <property type="entry name" value="PX"/>
    <property type="match status" value="1"/>
</dbReference>
<dbReference type="InterPro" id="IPR040842">
    <property type="entry name" value="SNX17/31_FERM"/>
</dbReference>
<dbReference type="AlphaFoldDB" id="A0A8J4UD17"/>
<dbReference type="Pfam" id="PF21273">
    <property type="entry name" value="SNX17-27-31_F1_FERM"/>
    <property type="match status" value="1"/>
</dbReference>
<dbReference type="InterPro" id="IPR042529">
    <property type="entry name" value="IF_2B-like_C"/>
</dbReference>
<evidence type="ECO:0000256" key="12">
    <source>
        <dbReference type="ARBA" id="ARBA00022927"/>
    </source>
</evidence>
<comment type="subcellular location">
    <subcellularLocation>
        <location evidence="3">Cytoplasm</location>
        <location evidence="3">Cytosol</location>
    </subcellularLocation>
    <subcellularLocation>
        <location evidence="1">Cytoplasmic vesicle membrane</location>
        <topology evidence="1">Peripheral membrane protein</topology>
        <orientation evidence="1">Cytoplasmic side</orientation>
    </subcellularLocation>
    <subcellularLocation>
        <location evidence="2">Early endosome</location>
    </subcellularLocation>
</comment>
<dbReference type="InterPro" id="IPR048763">
    <property type="entry name" value="SNX17-31_FERM_F1"/>
</dbReference>
<evidence type="ECO:0000256" key="17">
    <source>
        <dbReference type="ARBA" id="ARBA00044147"/>
    </source>
</evidence>
<evidence type="ECO:0000256" key="22">
    <source>
        <dbReference type="SAM" id="MobiDB-lite"/>
    </source>
</evidence>
<evidence type="ECO:0000256" key="18">
    <source>
        <dbReference type="ARBA" id="ARBA00044356"/>
    </source>
</evidence>
<feature type="domain" description="Ras-associating" evidence="24">
    <location>
        <begin position="821"/>
        <end position="912"/>
    </location>
</feature>
<dbReference type="CDD" id="cd06885">
    <property type="entry name" value="PX_SNX17_31"/>
    <property type="match status" value="1"/>
</dbReference>
<comment type="similarity">
    <text evidence="4 21">Belongs to the eIF-2B alpha/beta/delta subunits family.</text>
</comment>
<evidence type="ECO:0000256" key="19">
    <source>
        <dbReference type="ARBA" id="ARBA00045612"/>
    </source>
</evidence>
<evidence type="ECO:0000256" key="6">
    <source>
        <dbReference type="ARBA" id="ARBA00015282"/>
    </source>
</evidence>
<evidence type="ECO:0000256" key="3">
    <source>
        <dbReference type="ARBA" id="ARBA00004514"/>
    </source>
</evidence>
<evidence type="ECO:0000256" key="20">
    <source>
        <dbReference type="ARBA" id="ARBA00046432"/>
    </source>
</evidence>
<evidence type="ECO:0000259" key="23">
    <source>
        <dbReference type="PROSITE" id="PS50195"/>
    </source>
</evidence>
<dbReference type="PANTHER" id="PTHR10233">
    <property type="entry name" value="TRANSLATION INITIATION FACTOR EIF-2B"/>
    <property type="match status" value="1"/>
</dbReference>
<protein>
    <recommendedName>
        <fullName evidence="6">Sorting nexin-17</fullName>
    </recommendedName>
    <alternativeName>
        <fullName evidence="17">Translation initiation factor eIF2B subunit delta</fullName>
    </alternativeName>
    <alternativeName>
        <fullName evidence="18">eIF2B GDP-GTP exchange factor subunit delta</fullName>
    </alternativeName>
</protein>
<keyword evidence="7" id="KW-0813">Transport</keyword>
<dbReference type="CDD" id="cd13337">
    <property type="entry name" value="FERM-like_C_SNX17"/>
    <property type="match status" value="1"/>
</dbReference>
<keyword evidence="15" id="KW-0968">Cytoplasmic vesicle</keyword>
<keyword evidence="14" id="KW-0472">Membrane</keyword>
<dbReference type="GO" id="GO:0048513">
    <property type="term" value="P:animal organ development"/>
    <property type="evidence" value="ECO:0007669"/>
    <property type="project" value="UniProtKB-ARBA"/>
</dbReference>
<evidence type="ECO:0000256" key="5">
    <source>
        <dbReference type="ARBA" id="ARBA00010883"/>
    </source>
</evidence>
<name>A0A8J4UD17_CLAMG</name>
<dbReference type="Gene3D" id="2.30.29.30">
    <property type="entry name" value="Pleckstrin-homology domain (PH domain)/Phosphotyrosine-binding domain (PTB)"/>
    <property type="match status" value="1"/>
</dbReference>
<dbReference type="FunFam" id="3.10.20.90:FF:000094">
    <property type="entry name" value="Sorting nexin-17 isoform1"/>
    <property type="match status" value="1"/>
</dbReference>
<comment type="subunit">
    <text evidence="20">Component of the translation initiation factor 2B (eIF2B) complex which is a heterodecamer of two sets of five different subunits: alpha, beta, gamma, delta and epsilon. Subunits alpha, beta and delta comprise a regulatory subcomplex and subunits epsilon and gamma comprise a catalytic subcomplex. Within the complex, the hexameric regulatory complex resides at the center, with the two heterodimeric catalytic subcomplexes bound on opposite sides.</text>
</comment>
<dbReference type="PANTHER" id="PTHR10233:SF14">
    <property type="entry name" value="TRANSLATION INITIATION FACTOR EIF-2B SUBUNIT DELTA"/>
    <property type="match status" value="1"/>
</dbReference>
<keyword evidence="13" id="KW-0446">Lipid-binding</keyword>
<dbReference type="InterPro" id="IPR009728">
    <property type="entry name" value="BAALC"/>
</dbReference>
<dbReference type="CDD" id="cd16121">
    <property type="entry name" value="FERM_F1_SNX17"/>
    <property type="match status" value="1"/>
</dbReference>
<evidence type="ECO:0000256" key="21">
    <source>
        <dbReference type="RuleBase" id="RU003814"/>
    </source>
</evidence>
<evidence type="ECO:0000256" key="1">
    <source>
        <dbReference type="ARBA" id="ARBA00004180"/>
    </source>
</evidence>
<dbReference type="FunFam" id="3.40.50.10470:FF:000002">
    <property type="entry name" value="Probable translation initiation factor eIF-2B subunit delta"/>
    <property type="match status" value="1"/>
</dbReference>
<keyword evidence="11" id="KW-0648">Protein biosynthesis</keyword>
<gene>
    <name evidence="25" type="primary">snx17</name>
    <name evidence="25" type="ORF">DAT39_003812</name>
</gene>
<dbReference type="InterPro" id="IPR001683">
    <property type="entry name" value="PX_dom"/>
</dbReference>
<dbReference type="GO" id="GO:0005085">
    <property type="term" value="F:guanyl-nucleotide exchange factor activity"/>
    <property type="evidence" value="ECO:0007669"/>
    <property type="project" value="UniProtKB-ARBA"/>
</dbReference>
<feature type="non-terminal residue" evidence="25">
    <location>
        <position position="1140"/>
    </location>
</feature>
<dbReference type="GO" id="GO:0005851">
    <property type="term" value="C:eukaryotic translation initiation factor 2B complex"/>
    <property type="evidence" value="ECO:0007669"/>
    <property type="project" value="UniProtKB-ARBA"/>
</dbReference>
<accession>A0A8J4UD17</accession>
<dbReference type="GO" id="GO:0035091">
    <property type="term" value="F:phosphatidylinositol binding"/>
    <property type="evidence" value="ECO:0007669"/>
    <property type="project" value="InterPro"/>
</dbReference>
<feature type="region of interest" description="Disordered" evidence="22">
    <location>
        <begin position="1102"/>
        <end position="1140"/>
    </location>
</feature>
<dbReference type="FunFam" id="1.20.80.60:FF:000001">
    <property type="entry name" value="Sorting nexin-17 isoform1"/>
    <property type="match status" value="1"/>
</dbReference>
<keyword evidence="10" id="KW-0967">Endosome</keyword>
<dbReference type="PROSITE" id="PS50200">
    <property type="entry name" value="RA"/>
    <property type="match status" value="1"/>
</dbReference>
<dbReference type="GO" id="GO:0005769">
    <property type="term" value="C:early endosome"/>
    <property type="evidence" value="ECO:0007669"/>
    <property type="project" value="UniProtKB-SubCell"/>
</dbReference>
<dbReference type="Pfam" id="PF18116">
    <property type="entry name" value="SNX17_FERM_C"/>
    <property type="match status" value="1"/>
</dbReference>
<proteinExistence type="inferred from homology"/>
<feature type="compositionally biased region" description="Polar residues" evidence="22">
    <location>
        <begin position="332"/>
        <end position="341"/>
    </location>
</feature>
<feature type="compositionally biased region" description="Low complexity" evidence="22">
    <location>
        <begin position="277"/>
        <end position="297"/>
    </location>
</feature>
<feature type="compositionally biased region" description="Polar residues" evidence="22">
    <location>
        <begin position="1111"/>
        <end position="1120"/>
    </location>
</feature>
<dbReference type="InterPro" id="IPR048767">
    <property type="entry name" value="SNX17-31_FERM_F2"/>
</dbReference>
<dbReference type="Pfam" id="PF21271">
    <property type="entry name" value="SNX17-31_F2_FERM"/>
    <property type="match status" value="1"/>
</dbReference>
<feature type="compositionally biased region" description="Basic and acidic residues" evidence="22">
    <location>
        <begin position="243"/>
        <end position="260"/>
    </location>
</feature>
<comment type="caution">
    <text evidence="25">The sequence shown here is derived from an EMBL/GenBank/DDBJ whole genome shotgun (WGS) entry which is preliminary data.</text>
</comment>
<dbReference type="InterPro" id="IPR028666">
    <property type="entry name" value="SNX17_FERM_N"/>
</dbReference>
<evidence type="ECO:0000313" key="26">
    <source>
        <dbReference type="Proteomes" id="UP000727407"/>
    </source>
</evidence>
<evidence type="ECO:0000256" key="14">
    <source>
        <dbReference type="ARBA" id="ARBA00023136"/>
    </source>
</evidence>
<dbReference type="SMART" id="SM00312">
    <property type="entry name" value="PX"/>
    <property type="match status" value="1"/>
</dbReference>
<dbReference type="InterPro" id="IPR011993">
    <property type="entry name" value="PH-like_dom_sf"/>
</dbReference>
<dbReference type="Proteomes" id="UP000727407">
    <property type="component" value="Unassembled WGS sequence"/>
</dbReference>
<evidence type="ECO:0000256" key="2">
    <source>
        <dbReference type="ARBA" id="ARBA00004412"/>
    </source>
</evidence>
<keyword evidence="26" id="KW-1185">Reference proteome</keyword>
<feature type="compositionally biased region" description="Polar residues" evidence="22">
    <location>
        <begin position="261"/>
        <end position="273"/>
    </location>
</feature>
<evidence type="ECO:0000256" key="13">
    <source>
        <dbReference type="ARBA" id="ARBA00023121"/>
    </source>
</evidence>
<evidence type="ECO:0000256" key="10">
    <source>
        <dbReference type="ARBA" id="ARBA00022753"/>
    </source>
</evidence>
<dbReference type="GO" id="GO:0030659">
    <property type="term" value="C:cytoplasmic vesicle membrane"/>
    <property type="evidence" value="ECO:0007669"/>
    <property type="project" value="UniProtKB-SubCell"/>
</dbReference>
<reference evidence="25" key="1">
    <citation type="submission" date="2020-07" db="EMBL/GenBank/DDBJ databases">
        <title>Clarias magur genome sequencing, assembly and annotation.</title>
        <authorList>
            <person name="Kushwaha B."/>
            <person name="Kumar R."/>
            <person name="Das P."/>
            <person name="Joshi C.G."/>
            <person name="Kumar D."/>
            <person name="Nagpure N.S."/>
            <person name="Pandey M."/>
            <person name="Agarwal S."/>
            <person name="Srivastava S."/>
            <person name="Singh M."/>
            <person name="Sahoo L."/>
            <person name="Jayasankar P."/>
            <person name="Meher P.K."/>
            <person name="Koringa P.G."/>
            <person name="Iquebal M.A."/>
            <person name="Das S.P."/>
            <person name="Bit A."/>
            <person name="Patnaik S."/>
            <person name="Patel N."/>
            <person name="Shah T.M."/>
            <person name="Hinsu A."/>
            <person name="Jena J.K."/>
        </authorList>
    </citation>
    <scope>NUCLEOTIDE SEQUENCE</scope>
    <source>
        <strain evidence="25">CIFAMagur01</strain>
        <tissue evidence="25">Testis</tissue>
    </source>
</reference>
<feature type="region of interest" description="Disordered" evidence="22">
    <location>
        <begin position="191"/>
        <end position="341"/>
    </location>
</feature>
<dbReference type="GO" id="GO:0015031">
    <property type="term" value="P:protein transport"/>
    <property type="evidence" value="ECO:0007669"/>
    <property type="project" value="UniProtKB-KW"/>
</dbReference>
<evidence type="ECO:0000256" key="9">
    <source>
        <dbReference type="ARBA" id="ARBA00022540"/>
    </source>
</evidence>
<dbReference type="InterPro" id="IPR037836">
    <property type="entry name" value="SNX17_FERM-like_dom"/>
</dbReference>
<dbReference type="Gene3D" id="3.30.1520.10">
    <property type="entry name" value="Phox-like domain"/>
    <property type="match status" value="1"/>
</dbReference>
<evidence type="ECO:0000313" key="25">
    <source>
        <dbReference type="EMBL" id="KAF5906523.1"/>
    </source>
</evidence>
<dbReference type="GO" id="GO:0005829">
    <property type="term" value="C:cytosol"/>
    <property type="evidence" value="ECO:0007669"/>
    <property type="project" value="UniProtKB-SubCell"/>
</dbReference>
<dbReference type="Gene3D" id="1.20.80.60">
    <property type="match status" value="1"/>
</dbReference>
<dbReference type="Gene3D" id="3.40.50.10470">
    <property type="entry name" value="Translation initiation factor eif-2b, domain 2"/>
    <property type="match status" value="1"/>
</dbReference>
<comment type="similarity">
    <text evidence="5">Belongs to the sorting nexin family.</text>
</comment>
<dbReference type="InterPro" id="IPR036871">
    <property type="entry name" value="PX_dom_sf"/>
</dbReference>
<dbReference type="InterPro" id="IPR000649">
    <property type="entry name" value="IF-2B-related"/>
</dbReference>
<dbReference type="InterPro" id="IPR000159">
    <property type="entry name" value="RA_dom"/>
</dbReference>
<dbReference type="FunFam" id="2.30.29.30:FF:000145">
    <property type="entry name" value="Sorting nexin-17 isoform1"/>
    <property type="match status" value="1"/>
</dbReference>
<dbReference type="Pfam" id="PF06989">
    <property type="entry name" value="BAALC_N"/>
    <property type="match status" value="1"/>
</dbReference>
<evidence type="ECO:0000256" key="11">
    <source>
        <dbReference type="ARBA" id="ARBA00022917"/>
    </source>
</evidence>
<dbReference type="GO" id="GO:0003743">
    <property type="term" value="F:translation initiation factor activity"/>
    <property type="evidence" value="ECO:0007669"/>
    <property type="project" value="UniProtKB-KW"/>
</dbReference>
<evidence type="ECO:0000256" key="8">
    <source>
        <dbReference type="ARBA" id="ARBA00022490"/>
    </source>
</evidence>
<evidence type="ECO:0000256" key="4">
    <source>
        <dbReference type="ARBA" id="ARBA00007251"/>
    </source>
</evidence>